<gene>
    <name evidence="2" type="ORF">H7J73_07175</name>
</gene>
<dbReference type="InterPro" id="IPR025333">
    <property type="entry name" value="DUF4239"/>
</dbReference>
<dbReference type="Proteomes" id="UP001526201">
    <property type="component" value="Unassembled WGS sequence"/>
</dbReference>
<proteinExistence type="predicted"/>
<dbReference type="EMBL" id="JACKTY010000018">
    <property type="protein sequence ID" value="MCV7225812.1"/>
    <property type="molecule type" value="Genomic_DNA"/>
</dbReference>
<organism evidence="2 3">
    <name type="scientific">Mycolicibacterium komossense</name>
    <dbReference type="NCBI Taxonomy" id="1779"/>
    <lineage>
        <taxon>Bacteria</taxon>
        <taxon>Bacillati</taxon>
        <taxon>Actinomycetota</taxon>
        <taxon>Actinomycetes</taxon>
        <taxon>Mycobacteriales</taxon>
        <taxon>Mycobacteriaceae</taxon>
        <taxon>Mycolicibacterium</taxon>
    </lineage>
</organism>
<sequence length="263" mass="28930">MVWLLQLPAPITGLLWVAIVVGFSVGGLVLFRRAVSHTRLEHASVVSGQVFQLAGVLYAVLVAFLVVVVWEQFGTAEDASAAEASAIVDLLRHSSALPPAAREGVQHSLIAYTEDVVNDEFPRMRRGEKIEEQSDELTTLWNSYLNVQPESRNEISFFDDDIARLNVLSANRKVRVETGEAAIPGELWVLLLGGGAIVMAFTFLFSTRDLLVHAIAVGLTGALLGFIMYLIFALEHPYVGALSVRPDAYVNVLDIWEQHKLIH</sequence>
<name>A0ABT3C8N0_9MYCO</name>
<keyword evidence="1" id="KW-0472">Membrane</keyword>
<feature type="transmembrane region" description="Helical" evidence="1">
    <location>
        <begin position="187"/>
        <end position="205"/>
    </location>
</feature>
<reference evidence="2 3" key="1">
    <citation type="journal article" date="2022" name="BMC Genomics">
        <title>Comparative genome analysis of mycobacteria focusing on tRNA and non-coding RNA.</title>
        <authorList>
            <person name="Behra P.R.K."/>
            <person name="Pettersson B.M.F."/>
            <person name="Ramesh M."/>
            <person name="Das S."/>
            <person name="Dasgupta S."/>
            <person name="Kirsebom L.A."/>
        </authorList>
    </citation>
    <scope>NUCLEOTIDE SEQUENCE [LARGE SCALE GENOMIC DNA]</scope>
    <source>
        <strain evidence="2 3">DSM 44078</strain>
    </source>
</reference>
<protein>
    <submittedName>
        <fullName evidence="2">DUF4239 domain-containing protein</fullName>
    </submittedName>
</protein>
<accession>A0ABT3C8N0</accession>
<dbReference type="Pfam" id="PF14023">
    <property type="entry name" value="Bestrophin-like"/>
    <property type="match status" value="1"/>
</dbReference>
<keyword evidence="1" id="KW-1133">Transmembrane helix</keyword>
<evidence type="ECO:0000256" key="1">
    <source>
        <dbReference type="SAM" id="Phobius"/>
    </source>
</evidence>
<keyword evidence="1" id="KW-0812">Transmembrane</keyword>
<dbReference type="RefSeq" id="WP_264066627.1">
    <property type="nucleotide sequence ID" value="NZ_JACKTY010000018.1"/>
</dbReference>
<feature type="transmembrane region" description="Helical" evidence="1">
    <location>
        <begin position="13"/>
        <end position="31"/>
    </location>
</feature>
<evidence type="ECO:0000313" key="3">
    <source>
        <dbReference type="Proteomes" id="UP001526201"/>
    </source>
</evidence>
<comment type="caution">
    <text evidence="2">The sequence shown here is derived from an EMBL/GenBank/DDBJ whole genome shotgun (WGS) entry which is preliminary data.</text>
</comment>
<feature type="transmembrane region" description="Helical" evidence="1">
    <location>
        <begin position="210"/>
        <end position="232"/>
    </location>
</feature>
<evidence type="ECO:0000313" key="2">
    <source>
        <dbReference type="EMBL" id="MCV7225812.1"/>
    </source>
</evidence>
<feature type="transmembrane region" description="Helical" evidence="1">
    <location>
        <begin position="51"/>
        <end position="70"/>
    </location>
</feature>
<keyword evidence="3" id="KW-1185">Reference proteome</keyword>